<accession>A0ABW5RV95</accession>
<gene>
    <name evidence="1" type="ORF">ACFSUL_14790</name>
</gene>
<evidence type="ECO:0000313" key="2">
    <source>
        <dbReference type="Proteomes" id="UP001597506"/>
    </source>
</evidence>
<name>A0ABW5RV95_9BACI</name>
<sequence length="340" mass="38477">MTEKHTQLTSAEIACIWTSYMNDSMATCILSYFLQHIEEEEIKPIVQFAYDISAAHLEKITNIFQEEKIPMPTGFTIEDDVNLHAPRLYTDTFMLTYINHMAKVGLLAYSGFIAMSARKDIREQFIKGLQETTELYDSSSDVSLLKGLFVRAPYIPYPKKTDYVDSKKYLSGFSLFSKQRPLNTVEISHLFTNIQTNIMGTKLSLSFAQVSPRENIQKWMYRGSDISKKHVQVFTKALLNNNIQPPVSADIAITDSTTPPFSDKLMMFHMSLLSGAGTGNYATAAAASQRSDLVLNYERLSLEIAQYAKDGADIMIKNEWLEQPPGTIDKQKLIKTKDTE</sequence>
<dbReference type="Proteomes" id="UP001597506">
    <property type="component" value="Unassembled WGS sequence"/>
</dbReference>
<keyword evidence="2" id="KW-1185">Reference proteome</keyword>
<dbReference type="InterPro" id="IPR012347">
    <property type="entry name" value="Ferritin-like"/>
</dbReference>
<comment type="caution">
    <text evidence="1">The sequence shown here is derived from an EMBL/GenBank/DDBJ whole genome shotgun (WGS) entry which is preliminary data.</text>
</comment>
<dbReference type="Pfam" id="PF11553">
    <property type="entry name" value="DUF3231"/>
    <property type="match status" value="2"/>
</dbReference>
<dbReference type="RefSeq" id="WP_377936667.1">
    <property type="nucleotide sequence ID" value="NZ_JBHUMF010000031.1"/>
</dbReference>
<dbReference type="InterPro" id="IPR021617">
    <property type="entry name" value="DUF3231"/>
</dbReference>
<protein>
    <submittedName>
        <fullName evidence="1">DUF3231 family protein</fullName>
    </submittedName>
</protein>
<proteinExistence type="predicted"/>
<evidence type="ECO:0000313" key="1">
    <source>
        <dbReference type="EMBL" id="MFD2682006.1"/>
    </source>
</evidence>
<organism evidence="1 2">
    <name type="scientific">Bacillus seohaeanensis</name>
    <dbReference type="NCBI Taxonomy" id="284580"/>
    <lineage>
        <taxon>Bacteria</taxon>
        <taxon>Bacillati</taxon>
        <taxon>Bacillota</taxon>
        <taxon>Bacilli</taxon>
        <taxon>Bacillales</taxon>
        <taxon>Bacillaceae</taxon>
        <taxon>Bacillus</taxon>
    </lineage>
</organism>
<dbReference type="EMBL" id="JBHUMF010000031">
    <property type="protein sequence ID" value="MFD2682006.1"/>
    <property type="molecule type" value="Genomic_DNA"/>
</dbReference>
<reference evidence="2" key="1">
    <citation type="journal article" date="2019" name="Int. J. Syst. Evol. Microbiol.">
        <title>The Global Catalogue of Microorganisms (GCM) 10K type strain sequencing project: providing services to taxonomists for standard genome sequencing and annotation.</title>
        <authorList>
            <consortium name="The Broad Institute Genomics Platform"/>
            <consortium name="The Broad Institute Genome Sequencing Center for Infectious Disease"/>
            <person name="Wu L."/>
            <person name="Ma J."/>
        </authorList>
    </citation>
    <scope>NUCLEOTIDE SEQUENCE [LARGE SCALE GENOMIC DNA]</scope>
    <source>
        <strain evidence="2">KCTC 3913</strain>
    </source>
</reference>
<dbReference type="Gene3D" id="1.20.1260.10">
    <property type="match status" value="2"/>
</dbReference>